<keyword evidence="2" id="KW-1185">Reference proteome</keyword>
<sequence>MATITITSTALSNVHPLAADELAHACGAHLEWVAQLVEVGIVEVATPQLPPAQWRFESADLQQALAARRLERDFGVGLDAAALILDLQREVRRLRRVLHAQGLDAAG</sequence>
<proteinExistence type="predicted"/>
<dbReference type="EMBL" id="JAUSRO010000003">
    <property type="protein sequence ID" value="MDP9898901.1"/>
    <property type="molecule type" value="Genomic_DNA"/>
</dbReference>
<dbReference type="Proteomes" id="UP001226867">
    <property type="component" value="Unassembled WGS sequence"/>
</dbReference>
<evidence type="ECO:0000313" key="2">
    <source>
        <dbReference type="Proteomes" id="UP001226867"/>
    </source>
</evidence>
<name>A0ABT9S3H0_9BURK</name>
<organism evidence="1 2">
    <name type="scientific">Variovorax ginsengisoli</name>
    <dbReference type="NCBI Taxonomy" id="363844"/>
    <lineage>
        <taxon>Bacteria</taxon>
        <taxon>Pseudomonadati</taxon>
        <taxon>Pseudomonadota</taxon>
        <taxon>Betaproteobacteria</taxon>
        <taxon>Burkholderiales</taxon>
        <taxon>Comamonadaceae</taxon>
        <taxon>Variovorax</taxon>
    </lineage>
</organism>
<dbReference type="RefSeq" id="WP_307688718.1">
    <property type="nucleotide sequence ID" value="NZ_JAUSRO010000003.1"/>
</dbReference>
<gene>
    <name evidence="1" type="ORF">J2W36_001145</name>
</gene>
<accession>A0ABT9S3H0</accession>
<dbReference type="Pfam" id="PF13591">
    <property type="entry name" value="MerR_2"/>
    <property type="match status" value="1"/>
</dbReference>
<reference evidence="1 2" key="1">
    <citation type="submission" date="2023-07" db="EMBL/GenBank/DDBJ databases">
        <title>Sorghum-associated microbial communities from plants grown in Nebraska, USA.</title>
        <authorList>
            <person name="Schachtman D."/>
        </authorList>
    </citation>
    <scope>NUCLEOTIDE SEQUENCE [LARGE SCALE GENOMIC DNA]</scope>
    <source>
        <strain evidence="1 2">DS1607</strain>
    </source>
</reference>
<dbReference type="Gene3D" id="1.10.1660.10">
    <property type="match status" value="1"/>
</dbReference>
<protein>
    <submittedName>
        <fullName evidence="1">Chaperone modulatory protein CbpM</fullName>
    </submittedName>
</protein>
<comment type="caution">
    <text evidence="1">The sequence shown here is derived from an EMBL/GenBank/DDBJ whole genome shotgun (WGS) entry which is preliminary data.</text>
</comment>
<evidence type="ECO:0000313" key="1">
    <source>
        <dbReference type="EMBL" id="MDP9898901.1"/>
    </source>
</evidence>